<gene>
    <name evidence="1" type="ORF">J2I47_02870</name>
</gene>
<sequence>MPNTVSYPANYRIQFSVVGSGGNGTVTLDDIVTTNTTVLPVTLVSFSGQPDPEGNMLLNWKTSSEASNRAFVVERSHDLQQWHMLGEIPGAGTSGQSHTYQFIDTQPLRTGYYRLKQIDDNGMFTYSKPIVLISRTKTDPLSISYKANQREVAFQQNPDDIAFPVAVQFYSLSGHLLSTDLVAQPASLFTIAAPSARNPLVIVRVVDAVQQVLVTKRILLTD</sequence>
<dbReference type="RefSeq" id="WP_207363033.1">
    <property type="nucleotide sequence ID" value="NZ_JAFMYV010000001.1"/>
</dbReference>
<dbReference type="EMBL" id="JAFMYV010000001">
    <property type="protein sequence ID" value="MBO0935482.1"/>
    <property type="molecule type" value="Genomic_DNA"/>
</dbReference>
<organism evidence="1 2">
    <name type="scientific">Fibrella rubiginis</name>
    <dbReference type="NCBI Taxonomy" id="2817060"/>
    <lineage>
        <taxon>Bacteria</taxon>
        <taxon>Pseudomonadati</taxon>
        <taxon>Bacteroidota</taxon>
        <taxon>Cytophagia</taxon>
        <taxon>Cytophagales</taxon>
        <taxon>Spirosomataceae</taxon>
        <taxon>Fibrella</taxon>
    </lineage>
</organism>
<dbReference type="AlphaFoldDB" id="A0A939JZX0"/>
<dbReference type="Proteomes" id="UP000664034">
    <property type="component" value="Unassembled WGS sequence"/>
</dbReference>
<accession>A0A939JZX0</accession>
<evidence type="ECO:0000313" key="2">
    <source>
        <dbReference type="Proteomes" id="UP000664034"/>
    </source>
</evidence>
<protein>
    <submittedName>
        <fullName evidence="1">Uncharacterized protein</fullName>
    </submittedName>
</protein>
<reference evidence="1" key="1">
    <citation type="submission" date="2021-03" db="EMBL/GenBank/DDBJ databases">
        <title>Fibrella sp. HMF5335 genome sequencing and assembly.</title>
        <authorList>
            <person name="Kang H."/>
            <person name="Kim H."/>
            <person name="Bae S."/>
            <person name="Joh K."/>
        </authorList>
    </citation>
    <scope>NUCLEOTIDE SEQUENCE</scope>
    <source>
        <strain evidence="1">HMF5335</strain>
    </source>
</reference>
<name>A0A939JZX0_9BACT</name>
<evidence type="ECO:0000313" key="1">
    <source>
        <dbReference type="EMBL" id="MBO0935482.1"/>
    </source>
</evidence>
<keyword evidence="2" id="KW-1185">Reference proteome</keyword>
<proteinExistence type="predicted"/>
<comment type="caution">
    <text evidence="1">The sequence shown here is derived from an EMBL/GenBank/DDBJ whole genome shotgun (WGS) entry which is preliminary data.</text>
</comment>